<gene>
    <name evidence="9" type="ORF">HRG_02555</name>
</gene>
<evidence type="ECO:0000256" key="3">
    <source>
        <dbReference type="ARBA" id="ARBA00022989"/>
    </source>
</evidence>
<evidence type="ECO:0000256" key="4">
    <source>
        <dbReference type="ARBA" id="ARBA00023136"/>
    </source>
</evidence>
<evidence type="ECO:0000259" key="8">
    <source>
        <dbReference type="Pfam" id="PF20684"/>
    </source>
</evidence>
<protein>
    <submittedName>
        <fullName evidence="9">Integral membrane protein</fullName>
    </submittedName>
</protein>
<feature type="transmembrane region" description="Helical" evidence="7">
    <location>
        <begin position="246"/>
        <end position="265"/>
    </location>
</feature>
<evidence type="ECO:0000256" key="7">
    <source>
        <dbReference type="SAM" id="Phobius"/>
    </source>
</evidence>
<dbReference type="InterPro" id="IPR049326">
    <property type="entry name" value="Rhodopsin_dom_fungi"/>
</dbReference>
<dbReference type="Proteomes" id="UP000824596">
    <property type="component" value="Unassembled WGS sequence"/>
</dbReference>
<feature type="transmembrane region" description="Helical" evidence="7">
    <location>
        <begin position="122"/>
        <end position="142"/>
    </location>
</feature>
<evidence type="ECO:0000313" key="10">
    <source>
        <dbReference type="Proteomes" id="UP000824596"/>
    </source>
</evidence>
<sequence length="383" mass="41651">MAGISGIDLFWIYLSLLVVTLAFTGLRVYVRAFMARAMSADDWVLVLATVMFATTLSISIRGATAGAFDQAQGKMSAARYITYLKSAYCCEVLYPPVSLAIRVSVCLFLLKIVNNKLHRHILYTLLVLVSGASLGYLVVTIFQCVPPSHFWNQITEPGMGYCLDQRTLAIAGFVHGAVSASSACVVGVLPVFVLWRIRVNMRTKVTVIALLGMSIFACVALIVRTTTLNKDKMPSPKFFHSIMNTALWSMIEPTVGIVAASLPTLRPLFKKLSRSGSGANRAPTPGPGRISNRPRTQEMKPRRVELTMHDARDLETGKAQATMKHSASTMSRDATLWSTCVGRCDVLELPPPIGISVHTSIEVTTSSRDSGGAGTWCLFGLDV</sequence>
<evidence type="ECO:0000256" key="5">
    <source>
        <dbReference type="ARBA" id="ARBA00038359"/>
    </source>
</evidence>
<name>A0A9P8SNG3_9HYPO</name>
<dbReference type="GeneID" id="68351684"/>
<dbReference type="Pfam" id="PF20684">
    <property type="entry name" value="Fung_rhodopsin"/>
    <property type="match status" value="1"/>
</dbReference>
<dbReference type="InterPro" id="IPR052337">
    <property type="entry name" value="SAT4-like"/>
</dbReference>
<dbReference type="PANTHER" id="PTHR33048">
    <property type="entry name" value="PTH11-LIKE INTEGRAL MEMBRANE PROTEIN (AFU_ORTHOLOGUE AFUA_5G11245)"/>
    <property type="match status" value="1"/>
</dbReference>
<evidence type="ECO:0000256" key="1">
    <source>
        <dbReference type="ARBA" id="ARBA00004141"/>
    </source>
</evidence>
<keyword evidence="4 7" id="KW-0472">Membrane</keyword>
<dbReference type="OrthoDB" id="3936451at2759"/>
<proteinExistence type="inferred from homology"/>
<accession>A0A9P8SNG3</accession>
<evidence type="ECO:0000256" key="2">
    <source>
        <dbReference type="ARBA" id="ARBA00022692"/>
    </source>
</evidence>
<feature type="transmembrane region" description="Helical" evidence="7">
    <location>
        <begin position="42"/>
        <end position="60"/>
    </location>
</feature>
<reference evidence="9" key="1">
    <citation type="submission" date="2021-09" db="EMBL/GenBank/DDBJ databases">
        <title>A high-quality genome of the endoparasitic fungus Hirsutella rhossiliensis with a comparison of Hirsutella genomes reveals transposable elements contributing to genome size variation.</title>
        <authorList>
            <person name="Lin R."/>
            <person name="Jiao Y."/>
            <person name="Sun X."/>
            <person name="Ling J."/>
            <person name="Xie B."/>
            <person name="Cheng X."/>
        </authorList>
    </citation>
    <scope>NUCLEOTIDE SEQUENCE</scope>
    <source>
        <strain evidence="9">HR02</strain>
    </source>
</reference>
<comment type="similarity">
    <text evidence="5">Belongs to the SAT4 family.</text>
</comment>
<dbReference type="EMBL" id="JAIZPD010000002">
    <property type="protein sequence ID" value="KAH0967146.1"/>
    <property type="molecule type" value="Genomic_DNA"/>
</dbReference>
<feature type="region of interest" description="Disordered" evidence="6">
    <location>
        <begin position="273"/>
        <end position="299"/>
    </location>
</feature>
<dbReference type="GO" id="GO:0016020">
    <property type="term" value="C:membrane"/>
    <property type="evidence" value="ECO:0007669"/>
    <property type="project" value="UniProtKB-SubCell"/>
</dbReference>
<feature type="transmembrane region" description="Helical" evidence="7">
    <location>
        <begin position="207"/>
        <end position="226"/>
    </location>
</feature>
<comment type="caution">
    <text evidence="9">The sequence shown here is derived from an EMBL/GenBank/DDBJ whole genome shotgun (WGS) entry which is preliminary data.</text>
</comment>
<evidence type="ECO:0000313" key="9">
    <source>
        <dbReference type="EMBL" id="KAH0967146.1"/>
    </source>
</evidence>
<feature type="transmembrane region" description="Helical" evidence="7">
    <location>
        <begin position="168"/>
        <end position="195"/>
    </location>
</feature>
<feature type="domain" description="Rhodopsin" evidence="8">
    <location>
        <begin position="26"/>
        <end position="271"/>
    </location>
</feature>
<keyword evidence="3 7" id="KW-1133">Transmembrane helix</keyword>
<keyword evidence="2 7" id="KW-0812">Transmembrane</keyword>
<comment type="subcellular location">
    <subcellularLocation>
        <location evidence="1">Membrane</location>
        <topology evidence="1">Multi-pass membrane protein</topology>
    </subcellularLocation>
</comment>
<feature type="transmembrane region" description="Helical" evidence="7">
    <location>
        <begin position="92"/>
        <end position="110"/>
    </location>
</feature>
<dbReference type="PANTHER" id="PTHR33048:SF96">
    <property type="entry name" value="INTEGRAL MEMBRANE PROTEIN"/>
    <property type="match status" value="1"/>
</dbReference>
<keyword evidence="10" id="KW-1185">Reference proteome</keyword>
<dbReference type="RefSeq" id="XP_044724659.1">
    <property type="nucleotide sequence ID" value="XM_044861026.1"/>
</dbReference>
<dbReference type="AlphaFoldDB" id="A0A9P8SNG3"/>
<organism evidence="9 10">
    <name type="scientific">Hirsutella rhossiliensis</name>
    <dbReference type="NCBI Taxonomy" id="111463"/>
    <lineage>
        <taxon>Eukaryota</taxon>
        <taxon>Fungi</taxon>
        <taxon>Dikarya</taxon>
        <taxon>Ascomycota</taxon>
        <taxon>Pezizomycotina</taxon>
        <taxon>Sordariomycetes</taxon>
        <taxon>Hypocreomycetidae</taxon>
        <taxon>Hypocreales</taxon>
        <taxon>Ophiocordycipitaceae</taxon>
        <taxon>Hirsutella</taxon>
    </lineage>
</organism>
<evidence type="ECO:0000256" key="6">
    <source>
        <dbReference type="SAM" id="MobiDB-lite"/>
    </source>
</evidence>
<feature type="transmembrane region" description="Helical" evidence="7">
    <location>
        <begin position="12"/>
        <end position="30"/>
    </location>
</feature>